<sequence>MVLGIEKFKNHDKEILINKILNEIKFNKRLIYNWSDWFDSDSQSDVRKFIKSEIDIVLKTLQQKTFSVGKIDAIPLYKGLSNEDQKTQTEDEPTVISFASDKRIEPNKVEYNYFIKTSFQDFILGAVWIETIGKLIDSTFSCEVYANRISQTNFSFFKPYYSAYSSFRDSSFSKMKTWVEDNDTGVFVQTDLTRCFYHFNIEQLKEKVDGIFIDIIKLDSKLSYTDIDTLKYINQCVFQIIDQYNKLQDVKIIKENKGFDDFLPIGFLPSAILVNLYLTDLDREIKNLYNPVQYGRYVDDIAFLIKKDVSINEQKDVVKSICNTLKIISERDALSNKNIHLNISKTIIFLINEKNDKNFLNKFERETQILSSDSFRLIDPQDFEEEFNDAYSLTKDITKLSDMFTITRDKKHISRMISTIYYYIYSSLKDSKHSDITSLSGKFIEFLYSFVDDEFFLDLYDYWNFLMVIELVSLESPSVFIKGNAINKLKIFTKIREMKFRYEDLSFIKRYENILIKLFYTKQESLLSKIQQHLRLPKYKNEIAFENAYLLNYELQLRKLWKIINKISQDEEDIYQEFIDYSKNSWNVKKDGFLEYEPKNKFVVGQSNFYDYKDRREFFLKNVDNLSNLSDIIEIQNQSNKEKVDILLYPEQGVSIQDLANVIHFGVKTKTMIIGGLDFIFINGYIFNLTFIVKPIKKVHSGKEYRDAILYLIPKIYPSPEEYETFHNSRPKLPKFKNWEMYIPSPEDWREKHTIYFRGSSQAVLNCYEATSMDLKYEISKNNPEIVHLITNNRDIKYYFQIAENLSRDLMSISTITNYSKLGGVEVYAPYKLEYRRQITMHKGSKNTHIDICEINIDDIISKRYDNLNEIMKQNPPKYYYGNIRGY</sequence>
<proteinExistence type="predicted"/>
<keyword evidence="2" id="KW-1185">Reference proteome</keyword>
<dbReference type="GeneID" id="98392363"/>
<accession>A0A2L0D255</accession>
<dbReference type="AlphaFoldDB" id="A0A2L0D255"/>
<evidence type="ECO:0000313" key="2">
    <source>
        <dbReference type="Proteomes" id="UP000238956"/>
    </source>
</evidence>
<name>A0A2L0D255_9STRE</name>
<dbReference type="EMBL" id="CP025536">
    <property type="protein sequence ID" value="AUW95700.1"/>
    <property type="molecule type" value="Genomic_DNA"/>
</dbReference>
<dbReference type="CDD" id="cd01646">
    <property type="entry name" value="RT_Bac_retron_I"/>
    <property type="match status" value="1"/>
</dbReference>
<evidence type="ECO:0008006" key="3">
    <source>
        <dbReference type="Google" id="ProtNLM"/>
    </source>
</evidence>
<dbReference type="Proteomes" id="UP000238956">
    <property type="component" value="Chromosome"/>
</dbReference>
<dbReference type="RefSeq" id="WP_104967061.1">
    <property type="nucleotide sequence ID" value="NZ_CP025536.1"/>
</dbReference>
<dbReference type="KEGG" id="splr:C0J00_00370"/>
<reference evidence="1 2" key="2">
    <citation type="submission" date="2018-02" db="EMBL/GenBank/DDBJ databases">
        <title>Whole genome sequencing analysis of Streptococcus pluranimalium isolated from cattle infected mastitis in China.</title>
        <authorList>
            <person name="Zhang J.-R."/>
            <person name="Hu G.-Z."/>
        </authorList>
    </citation>
    <scope>NUCLEOTIDE SEQUENCE [LARGE SCALE GENOMIC DNA]</scope>
    <source>
        <strain evidence="1 2">TH11417</strain>
    </source>
</reference>
<dbReference type="OrthoDB" id="9788687at2"/>
<reference evidence="1 2" key="1">
    <citation type="submission" date="2017-12" db="EMBL/GenBank/DDBJ databases">
        <authorList>
            <person name="Hurst M.R.H."/>
        </authorList>
    </citation>
    <scope>NUCLEOTIDE SEQUENCE [LARGE SCALE GENOMIC DNA]</scope>
    <source>
        <strain evidence="1 2">TH11417</strain>
    </source>
</reference>
<gene>
    <name evidence="1" type="ORF">C0J00_00370</name>
</gene>
<evidence type="ECO:0000313" key="1">
    <source>
        <dbReference type="EMBL" id="AUW95700.1"/>
    </source>
</evidence>
<organism evidence="1 2">
    <name type="scientific">Streptococcus pluranimalium</name>
    <dbReference type="NCBI Taxonomy" id="82348"/>
    <lineage>
        <taxon>Bacteria</taxon>
        <taxon>Bacillati</taxon>
        <taxon>Bacillota</taxon>
        <taxon>Bacilli</taxon>
        <taxon>Lactobacillales</taxon>
        <taxon>Streptococcaceae</taxon>
        <taxon>Streptococcus</taxon>
    </lineage>
</organism>
<protein>
    <recommendedName>
        <fullName evidence="3">Reverse transcriptase domain-containing protein</fullName>
    </recommendedName>
</protein>